<evidence type="ECO:0000313" key="9">
    <source>
        <dbReference type="Proteomes" id="UP000596742"/>
    </source>
</evidence>
<dbReference type="Pfam" id="PF00271">
    <property type="entry name" value="Helicase_C"/>
    <property type="match status" value="1"/>
</dbReference>
<evidence type="ECO:0000313" key="8">
    <source>
        <dbReference type="EMBL" id="VDI33052.1"/>
    </source>
</evidence>
<dbReference type="InterPro" id="IPR001650">
    <property type="entry name" value="Helicase_C-like"/>
</dbReference>
<dbReference type="Pfam" id="PF00270">
    <property type="entry name" value="DEAD"/>
    <property type="match status" value="1"/>
</dbReference>
<dbReference type="GO" id="GO:0003676">
    <property type="term" value="F:nucleic acid binding"/>
    <property type="evidence" value="ECO:0007669"/>
    <property type="project" value="InterPro"/>
</dbReference>
<keyword evidence="3" id="KW-0067">ATP-binding</keyword>
<comment type="catalytic activity">
    <reaction evidence="4">
        <text>Couples ATP hydrolysis with the unwinding of duplex DNA by translocating in the 3'-5' direction.</text>
        <dbReference type="EC" id="5.6.2.4"/>
    </reaction>
</comment>
<dbReference type="Gene3D" id="3.40.50.300">
    <property type="entry name" value="P-loop containing nucleotide triphosphate hydrolases"/>
    <property type="match status" value="2"/>
</dbReference>
<proteinExistence type="inferred from homology"/>
<reference evidence="8" key="1">
    <citation type="submission" date="2018-11" db="EMBL/GenBank/DDBJ databases">
        <authorList>
            <person name="Alioto T."/>
            <person name="Alioto T."/>
        </authorList>
    </citation>
    <scope>NUCLEOTIDE SEQUENCE</scope>
</reference>
<name>A0A8B6ECK9_MYTGA</name>
<organism evidence="8 9">
    <name type="scientific">Mytilus galloprovincialis</name>
    <name type="common">Mediterranean mussel</name>
    <dbReference type="NCBI Taxonomy" id="29158"/>
    <lineage>
        <taxon>Eukaryota</taxon>
        <taxon>Metazoa</taxon>
        <taxon>Spiralia</taxon>
        <taxon>Lophotrochozoa</taxon>
        <taxon>Mollusca</taxon>
        <taxon>Bivalvia</taxon>
        <taxon>Autobranchia</taxon>
        <taxon>Pteriomorphia</taxon>
        <taxon>Mytilida</taxon>
        <taxon>Mytiloidea</taxon>
        <taxon>Mytilidae</taxon>
        <taxon>Mytilinae</taxon>
        <taxon>Mytilus</taxon>
    </lineage>
</organism>
<dbReference type="SUPFAM" id="SSF52540">
    <property type="entry name" value="P-loop containing nucleoside triphosphate hydrolases"/>
    <property type="match status" value="1"/>
</dbReference>
<dbReference type="PROSITE" id="PS51194">
    <property type="entry name" value="HELICASE_CTER"/>
    <property type="match status" value="1"/>
</dbReference>
<evidence type="ECO:0000256" key="3">
    <source>
        <dbReference type="ARBA" id="ARBA00022840"/>
    </source>
</evidence>
<dbReference type="GO" id="GO:0043138">
    <property type="term" value="F:3'-5' DNA helicase activity"/>
    <property type="evidence" value="ECO:0007669"/>
    <property type="project" value="UniProtKB-EC"/>
</dbReference>
<dbReference type="PANTHER" id="PTHR13710">
    <property type="entry name" value="DNA HELICASE RECQ FAMILY MEMBER"/>
    <property type="match status" value="1"/>
</dbReference>
<evidence type="ECO:0000256" key="1">
    <source>
        <dbReference type="ARBA" id="ARBA00005446"/>
    </source>
</evidence>
<accession>A0A8B6ECK9</accession>
<dbReference type="GO" id="GO:0000724">
    <property type="term" value="P:double-strand break repair via homologous recombination"/>
    <property type="evidence" value="ECO:0007669"/>
    <property type="project" value="TreeGrafter"/>
</dbReference>
<evidence type="ECO:0000256" key="4">
    <source>
        <dbReference type="ARBA" id="ARBA00034617"/>
    </source>
</evidence>
<gene>
    <name evidence="8" type="ORF">MGAL_10B091703</name>
</gene>
<keyword evidence="9" id="KW-1185">Reference proteome</keyword>
<dbReference type="GO" id="GO:0005654">
    <property type="term" value="C:nucleoplasm"/>
    <property type="evidence" value="ECO:0007669"/>
    <property type="project" value="TreeGrafter"/>
</dbReference>
<dbReference type="InterPro" id="IPR011545">
    <property type="entry name" value="DEAD/DEAH_box_helicase_dom"/>
</dbReference>
<comment type="similarity">
    <text evidence="1">Belongs to the helicase family. RecQ subfamily.</text>
</comment>
<evidence type="ECO:0000256" key="2">
    <source>
        <dbReference type="ARBA" id="ARBA00022741"/>
    </source>
</evidence>
<dbReference type="GO" id="GO:0005524">
    <property type="term" value="F:ATP binding"/>
    <property type="evidence" value="ECO:0007669"/>
    <property type="project" value="UniProtKB-KW"/>
</dbReference>
<dbReference type="OrthoDB" id="10040197at2759"/>
<dbReference type="Proteomes" id="UP000596742">
    <property type="component" value="Unassembled WGS sequence"/>
</dbReference>
<keyword evidence="2" id="KW-0547">Nucleotide-binding</keyword>
<dbReference type="InterPro" id="IPR014001">
    <property type="entry name" value="Helicase_ATP-bd"/>
</dbReference>
<dbReference type="InterPro" id="IPR027417">
    <property type="entry name" value="P-loop_NTPase"/>
</dbReference>
<dbReference type="SMART" id="SM00490">
    <property type="entry name" value="HELICc"/>
    <property type="match status" value="1"/>
</dbReference>
<feature type="domain" description="Helicase C-terminal" evidence="7">
    <location>
        <begin position="159"/>
        <end position="334"/>
    </location>
</feature>
<dbReference type="EMBL" id="UYJE01004986">
    <property type="protein sequence ID" value="VDI33052.1"/>
    <property type="molecule type" value="Genomic_DNA"/>
</dbReference>
<dbReference type="PROSITE" id="PS51192">
    <property type="entry name" value="HELICASE_ATP_BIND_1"/>
    <property type="match status" value="1"/>
</dbReference>
<dbReference type="GO" id="GO:0005737">
    <property type="term" value="C:cytoplasm"/>
    <property type="evidence" value="ECO:0007669"/>
    <property type="project" value="TreeGrafter"/>
</dbReference>
<evidence type="ECO:0000259" key="7">
    <source>
        <dbReference type="PROSITE" id="PS51194"/>
    </source>
</evidence>
<sequence length="372" mass="42334">MPSNFPLKTLMKDQVMALESKKIRGAAIMKDAPAEDIKAMKDGNVDIIFASPEILKGKTLDDLRLLESQICLLVFDECHCISEWGLDFRPEYRKVADIISLFASCPTLLLTATATEKIQEDLYSLLALDNDTKVVAVLPDRPNVYLHVEKKVKQDIGDNLAWLLDLIKDKQELTPKTIIYCTNIYNCNSVYMWLMEELGKCAYHHEEEKLQNRFIEMFHSRTDTNTADRVLTNFKLQSNKIRVICATVAFGIGIDIPDVEYVIHWGAPVSVMTFWQETGRCGRDGRQGLCITYPYGRSLLGSEEQLKSILKGDICYRRKILSMFTLKGMEKGLLKTKDCESEKCESCSCERCCCCSICFENCKCKGKVKSKF</sequence>
<protein>
    <recommendedName>
        <fullName evidence="5">DNA 3'-5' helicase</fullName>
        <ecNumber evidence="5">5.6.2.4</ecNumber>
    </recommendedName>
</protein>
<feature type="domain" description="Helicase ATP-binding" evidence="6">
    <location>
        <begin position="6"/>
        <end position="132"/>
    </location>
</feature>
<dbReference type="EC" id="5.6.2.4" evidence="5"/>
<dbReference type="PANTHER" id="PTHR13710:SF157">
    <property type="entry name" value="DNA HELICASE"/>
    <property type="match status" value="1"/>
</dbReference>
<dbReference type="GO" id="GO:0000723">
    <property type="term" value="P:telomere maintenance"/>
    <property type="evidence" value="ECO:0007669"/>
    <property type="project" value="TreeGrafter"/>
</dbReference>
<evidence type="ECO:0000259" key="6">
    <source>
        <dbReference type="PROSITE" id="PS51192"/>
    </source>
</evidence>
<dbReference type="GO" id="GO:0009378">
    <property type="term" value="F:four-way junction helicase activity"/>
    <property type="evidence" value="ECO:0007669"/>
    <property type="project" value="TreeGrafter"/>
</dbReference>
<dbReference type="GO" id="GO:0005694">
    <property type="term" value="C:chromosome"/>
    <property type="evidence" value="ECO:0007669"/>
    <property type="project" value="TreeGrafter"/>
</dbReference>
<dbReference type="AlphaFoldDB" id="A0A8B6ECK9"/>
<evidence type="ECO:0000256" key="5">
    <source>
        <dbReference type="ARBA" id="ARBA00034808"/>
    </source>
</evidence>
<comment type="caution">
    <text evidence="8">The sequence shown here is derived from an EMBL/GenBank/DDBJ whole genome shotgun (WGS) entry which is preliminary data.</text>
</comment>